<gene>
    <name evidence="1" type="ORF">B4U79_05231</name>
</gene>
<dbReference type="EMBL" id="NCKU01002150">
    <property type="protein sequence ID" value="RWS10272.1"/>
    <property type="molecule type" value="Genomic_DNA"/>
</dbReference>
<dbReference type="STRING" id="1965070.A0A3S4R160"/>
<dbReference type="Proteomes" id="UP000285301">
    <property type="component" value="Unassembled WGS sequence"/>
</dbReference>
<evidence type="ECO:0000313" key="2">
    <source>
        <dbReference type="Proteomes" id="UP000285301"/>
    </source>
</evidence>
<organism evidence="1 2">
    <name type="scientific">Dinothrombium tinctorium</name>
    <dbReference type="NCBI Taxonomy" id="1965070"/>
    <lineage>
        <taxon>Eukaryota</taxon>
        <taxon>Metazoa</taxon>
        <taxon>Ecdysozoa</taxon>
        <taxon>Arthropoda</taxon>
        <taxon>Chelicerata</taxon>
        <taxon>Arachnida</taxon>
        <taxon>Acari</taxon>
        <taxon>Acariformes</taxon>
        <taxon>Trombidiformes</taxon>
        <taxon>Prostigmata</taxon>
        <taxon>Anystina</taxon>
        <taxon>Parasitengona</taxon>
        <taxon>Trombidioidea</taxon>
        <taxon>Trombidiidae</taxon>
        <taxon>Dinothrombium</taxon>
    </lineage>
</organism>
<accession>A0A3S4R160</accession>
<dbReference type="AlphaFoldDB" id="A0A3S4R160"/>
<dbReference type="SUPFAM" id="SSF49599">
    <property type="entry name" value="TRAF domain-like"/>
    <property type="match status" value="1"/>
</dbReference>
<evidence type="ECO:0000313" key="1">
    <source>
        <dbReference type="EMBL" id="RWS10272.1"/>
    </source>
</evidence>
<protein>
    <recommendedName>
        <fullName evidence="3">MATH domain-containing protein</fullName>
    </recommendedName>
</protein>
<sequence>MALLYRFTKLNDRHNTGIFTFIVTRSVTRDPHRDATTKDFCYGYHRWAITFTRTNEKALGVYLILRNPSQNTKCFADFTFTLLNREHFSRNESFTEKQCKFTMERPAQVSKQ</sequence>
<name>A0A3S4R160_9ACAR</name>
<dbReference type="OrthoDB" id="10035275at2759"/>
<reference evidence="1 2" key="1">
    <citation type="journal article" date="2018" name="Gigascience">
        <title>Genomes of trombidid mites reveal novel predicted allergens and laterally-transferred genes associated with secondary metabolism.</title>
        <authorList>
            <person name="Dong X."/>
            <person name="Chaisiri K."/>
            <person name="Xia D."/>
            <person name="Armstrong S.D."/>
            <person name="Fang Y."/>
            <person name="Donnelly M.J."/>
            <person name="Kadowaki T."/>
            <person name="McGarry J.W."/>
            <person name="Darby A.C."/>
            <person name="Makepeace B.L."/>
        </authorList>
    </citation>
    <scope>NUCLEOTIDE SEQUENCE [LARGE SCALE GENOMIC DNA]</scope>
    <source>
        <strain evidence="1">UoL-WK</strain>
    </source>
</reference>
<evidence type="ECO:0008006" key="3">
    <source>
        <dbReference type="Google" id="ProtNLM"/>
    </source>
</evidence>
<comment type="caution">
    <text evidence="1">The sequence shown here is derived from an EMBL/GenBank/DDBJ whole genome shotgun (WGS) entry which is preliminary data.</text>
</comment>
<keyword evidence="2" id="KW-1185">Reference proteome</keyword>
<proteinExistence type="predicted"/>